<proteinExistence type="inferred from homology"/>
<dbReference type="InterPro" id="IPR001854">
    <property type="entry name" value="Ribosomal_uL29"/>
</dbReference>
<gene>
    <name evidence="5" type="primary">rpmC</name>
</gene>
<dbReference type="Gene3D" id="1.10.287.310">
    <property type="match status" value="1"/>
</dbReference>
<dbReference type="GO" id="GO:0003735">
    <property type="term" value="F:structural constituent of ribosome"/>
    <property type="evidence" value="ECO:0007669"/>
    <property type="project" value="InterPro"/>
</dbReference>
<comment type="similarity">
    <text evidence="1 5">Belongs to the universal ribosomal protein uL29 family.</text>
</comment>
<evidence type="ECO:0000256" key="4">
    <source>
        <dbReference type="ARBA" id="ARBA00035204"/>
    </source>
</evidence>
<dbReference type="SUPFAM" id="SSF46561">
    <property type="entry name" value="Ribosomal protein L29 (L29p)"/>
    <property type="match status" value="1"/>
</dbReference>
<dbReference type="EMBL" id="KT006934">
    <property type="protein sequence ID" value="AKQ00714.1"/>
    <property type="molecule type" value="Genomic_DNA"/>
</dbReference>
<dbReference type="InterPro" id="IPR036049">
    <property type="entry name" value="Ribosomal_uL29_sf"/>
</dbReference>
<name>A0A0H4TJM0_9DELT</name>
<dbReference type="AlphaFoldDB" id="A0A0H4TJM0"/>
<evidence type="ECO:0000256" key="5">
    <source>
        <dbReference type="HAMAP-Rule" id="MF_00374"/>
    </source>
</evidence>
<organism evidence="6">
    <name type="scientific">uncultured delta proteobacterium Rifle_16ft_4_minimus_10129</name>
    <dbReference type="NCBI Taxonomy" id="1665172"/>
    <lineage>
        <taxon>Bacteria</taxon>
        <taxon>Deltaproteobacteria</taxon>
        <taxon>environmental samples</taxon>
    </lineage>
</organism>
<sequence length="57" mass="6768">MGIEELKNKEGELRKEFSNLSIQHSLGSLENPIKLRFMRKDIARVKTIILEMERKIR</sequence>
<dbReference type="GO" id="GO:1990904">
    <property type="term" value="C:ribonucleoprotein complex"/>
    <property type="evidence" value="ECO:0007669"/>
    <property type="project" value="UniProtKB-KW"/>
</dbReference>
<keyword evidence="2 5" id="KW-0689">Ribosomal protein</keyword>
<dbReference type="NCBIfam" id="TIGR00012">
    <property type="entry name" value="L29"/>
    <property type="match status" value="1"/>
</dbReference>
<dbReference type="GO" id="GO:0005840">
    <property type="term" value="C:ribosome"/>
    <property type="evidence" value="ECO:0007669"/>
    <property type="project" value="UniProtKB-KW"/>
</dbReference>
<evidence type="ECO:0000256" key="2">
    <source>
        <dbReference type="ARBA" id="ARBA00022980"/>
    </source>
</evidence>
<dbReference type="CDD" id="cd00427">
    <property type="entry name" value="Ribosomal_L29_HIP"/>
    <property type="match status" value="1"/>
</dbReference>
<protein>
    <recommendedName>
        <fullName evidence="4 5">Large ribosomal subunit protein uL29</fullName>
    </recommendedName>
</protein>
<dbReference type="Pfam" id="PF00831">
    <property type="entry name" value="Ribosomal_L29"/>
    <property type="match status" value="1"/>
</dbReference>
<evidence type="ECO:0000313" key="6">
    <source>
        <dbReference type="EMBL" id="AKQ00714.1"/>
    </source>
</evidence>
<evidence type="ECO:0000256" key="1">
    <source>
        <dbReference type="ARBA" id="ARBA00009254"/>
    </source>
</evidence>
<dbReference type="HAMAP" id="MF_00374">
    <property type="entry name" value="Ribosomal_uL29"/>
    <property type="match status" value="1"/>
</dbReference>
<accession>A0A0H4TJM0</accession>
<evidence type="ECO:0000256" key="3">
    <source>
        <dbReference type="ARBA" id="ARBA00023274"/>
    </source>
</evidence>
<keyword evidence="3 5" id="KW-0687">Ribonucleoprotein</keyword>
<dbReference type="GO" id="GO:0006412">
    <property type="term" value="P:translation"/>
    <property type="evidence" value="ECO:0007669"/>
    <property type="project" value="UniProtKB-UniRule"/>
</dbReference>
<reference evidence="6" key="1">
    <citation type="journal article" date="2015" name="ISME J.">
        <title>Aquifer environment selects for microbial species cohorts in sediment and groundwater.</title>
        <authorList>
            <person name="Hug L.A."/>
            <person name="Thomas B.C."/>
            <person name="Brown C.T."/>
            <person name="Frischkorn K.R."/>
            <person name="Williams K.H."/>
            <person name="Tringe S.G."/>
            <person name="Banfield J.F."/>
        </authorList>
    </citation>
    <scope>NUCLEOTIDE SEQUENCE</scope>
</reference>